<feature type="region of interest" description="Disordered" evidence="1">
    <location>
        <begin position="357"/>
        <end position="514"/>
    </location>
</feature>
<name>A0A2P7YDU7_9PEZI</name>
<evidence type="ECO:0000256" key="1">
    <source>
        <dbReference type="SAM" id="MobiDB-lite"/>
    </source>
</evidence>
<dbReference type="EMBL" id="NHZQ01000447">
    <property type="protein sequence ID" value="PSK34127.1"/>
    <property type="molecule type" value="Genomic_DNA"/>
</dbReference>
<feature type="compositionally biased region" description="Pro residues" evidence="1">
    <location>
        <begin position="274"/>
        <end position="283"/>
    </location>
</feature>
<evidence type="ECO:0000313" key="2">
    <source>
        <dbReference type="EMBL" id="PSK34127.1"/>
    </source>
</evidence>
<feature type="compositionally biased region" description="Gly residues" evidence="1">
    <location>
        <begin position="452"/>
        <end position="462"/>
    </location>
</feature>
<dbReference type="OrthoDB" id="3357341at2759"/>
<accession>A0A2P7YDU7</accession>
<feature type="region of interest" description="Disordered" evidence="1">
    <location>
        <begin position="259"/>
        <end position="331"/>
    </location>
</feature>
<dbReference type="Proteomes" id="UP000243723">
    <property type="component" value="Unassembled WGS sequence"/>
</dbReference>
<protein>
    <submittedName>
        <fullName evidence="2">Uncharacterized protein</fullName>
    </submittedName>
</protein>
<feature type="compositionally biased region" description="Pro residues" evidence="1">
    <location>
        <begin position="307"/>
        <end position="324"/>
    </location>
</feature>
<keyword evidence="3" id="KW-1185">Reference proteome</keyword>
<comment type="caution">
    <text evidence="2">The sequence shown here is derived from an EMBL/GenBank/DDBJ whole genome shotgun (WGS) entry which is preliminary data.</text>
</comment>
<evidence type="ECO:0000313" key="3">
    <source>
        <dbReference type="Proteomes" id="UP000243723"/>
    </source>
</evidence>
<reference evidence="2 3" key="1">
    <citation type="submission" date="2017-05" db="EMBL/GenBank/DDBJ databases">
        <title>Draft genome sequence of Elsinoe australis.</title>
        <authorList>
            <person name="Cheng Q."/>
        </authorList>
    </citation>
    <scope>NUCLEOTIDE SEQUENCE [LARGE SCALE GENOMIC DNA]</scope>
    <source>
        <strain evidence="2 3">NL1</strain>
    </source>
</reference>
<dbReference type="AlphaFoldDB" id="A0A2P7YDU7"/>
<organism evidence="2 3">
    <name type="scientific">Elsinoe australis</name>
    <dbReference type="NCBI Taxonomy" id="40998"/>
    <lineage>
        <taxon>Eukaryota</taxon>
        <taxon>Fungi</taxon>
        <taxon>Dikarya</taxon>
        <taxon>Ascomycota</taxon>
        <taxon>Pezizomycotina</taxon>
        <taxon>Dothideomycetes</taxon>
        <taxon>Dothideomycetidae</taxon>
        <taxon>Myriangiales</taxon>
        <taxon>Elsinoaceae</taxon>
        <taxon>Elsinoe</taxon>
    </lineage>
</organism>
<gene>
    <name evidence="2" type="ORF">B9Z65_8453</name>
</gene>
<feature type="compositionally biased region" description="Low complexity" evidence="1">
    <location>
        <begin position="434"/>
        <end position="448"/>
    </location>
</feature>
<feature type="compositionally biased region" description="Basic and acidic residues" evidence="1">
    <location>
        <begin position="357"/>
        <end position="387"/>
    </location>
</feature>
<sequence>MLDENLPAFFYKRAPDGTQHHEAVLQSYQGSDPAPAYTLKHADPKLQASRNCYAAALFDSFNPDVLFGEVLVQPTWTKPTLSQEEIRRNGGVPPPPQAIIPGNFTIQLYEPDQQVEVRRKSGGLASSSSYEFDMPQTSFRTPSVSALDRTESDPAAKATTPKLNFVWRKEGKLSKDFTCFMTGKSTDTATKKSKKDPDIAIAHFRSVREVTIYEPNLSRVELEDLKGLEVVILLGAATIRDIYVANNLREIFNIEEPPARKLSSGGRKVVPTPSQVPPQPAKPIPQQRIPTTVHPNPQNLQQGPQRAPQPQPPSAQAKPTPPTTTAPSRDPRQQWAIDAETARLKAQVAAEEKEAARLAAQRKRDKEKADEAETRRLRKLVEAEQKDAKKKQRAVEEETERLRKKYGQNLPSLPMRPGGSGAGPSSSNTGAKMRPQSRPQSRPQPSRPHVNTGGGGLLGGSGSRPPPQSRPPVMGGGPGMYMQPNKSAFVMSGANPAAPAGSGGPRPKKSFWGLRDLEEEMRKVSKKRSSIW</sequence>
<dbReference type="STRING" id="40998.A0A2P7YDU7"/>
<proteinExistence type="predicted"/>